<keyword evidence="7" id="KW-0221">Differentiation</keyword>
<dbReference type="InterPro" id="IPR051066">
    <property type="entry name" value="Trans_reg/Corepressor"/>
</dbReference>
<dbReference type="Gene3D" id="1.10.10.60">
    <property type="entry name" value="Homeodomain-like"/>
    <property type="match status" value="1"/>
</dbReference>
<dbReference type="GeneTree" id="ENSGT00940000160330"/>
<dbReference type="GO" id="GO:0003714">
    <property type="term" value="F:transcription corepressor activity"/>
    <property type="evidence" value="ECO:0007669"/>
    <property type="project" value="TreeGrafter"/>
</dbReference>
<evidence type="ECO:0000256" key="10">
    <source>
        <dbReference type="ARBA" id="ARBA00023015"/>
    </source>
</evidence>
<evidence type="ECO:0000259" key="21">
    <source>
        <dbReference type="PROSITE" id="PS51293"/>
    </source>
</evidence>
<organism evidence="22 23">
    <name type="scientific">Coturnix japonica</name>
    <name type="common">Japanese quail</name>
    <name type="synonym">Coturnix coturnix japonica</name>
    <dbReference type="NCBI Taxonomy" id="93934"/>
    <lineage>
        <taxon>Eukaryota</taxon>
        <taxon>Metazoa</taxon>
        <taxon>Chordata</taxon>
        <taxon>Craniata</taxon>
        <taxon>Vertebrata</taxon>
        <taxon>Euteleostomi</taxon>
        <taxon>Archelosauria</taxon>
        <taxon>Archosauria</taxon>
        <taxon>Dinosauria</taxon>
        <taxon>Saurischia</taxon>
        <taxon>Theropoda</taxon>
        <taxon>Coelurosauria</taxon>
        <taxon>Aves</taxon>
        <taxon>Neognathae</taxon>
        <taxon>Galloanserae</taxon>
        <taxon>Galliformes</taxon>
        <taxon>Phasianidae</taxon>
        <taxon>Perdicinae</taxon>
        <taxon>Coturnix</taxon>
    </lineage>
</organism>
<name>A0A8C2SRX9_COTJA</name>
<evidence type="ECO:0000313" key="23">
    <source>
        <dbReference type="Proteomes" id="UP000694412"/>
    </source>
</evidence>
<dbReference type="GO" id="GO:0045893">
    <property type="term" value="P:positive regulation of DNA-templated transcription"/>
    <property type="evidence" value="ECO:0007669"/>
    <property type="project" value="Ensembl"/>
</dbReference>
<evidence type="ECO:0000256" key="3">
    <source>
        <dbReference type="ARBA" id="ARBA00022491"/>
    </source>
</evidence>
<feature type="compositionally biased region" description="Basic and acidic residues" evidence="17">
    <location>
        <begin position="745"/>
        <end position="757"/>
    </location>
</feature>
<evidence type="ECO:0000256" key="14">
    <source>
        <dbReference type="ARBA" id="ARBA00023254"/>
    </source>
</evidence>
<evidence type="ECO:0000256" key="15">
    <source>
        <dbReference type="ARBA" id="ARBA00068624"/>
    </source>
</evidence>
<evidence type="ECO:0000313" key="22">
    <source>
        <dbReference type="Ensembl" id="ENSCJPP00005002897.1"/>
    </source>
</evidence>
<keyword evidence="8" id="KW-0862">Zinc</keyword>
<dbReference type="InterPro" id="IPR001005">
    <property type="entry name" value="SANT/Myb"/>
</dbReference>
<feature type="domain" description="C2H2-type" evidence="19">
    <location>
        <begin position="813"/>
        <end position="840"/>
    </location>
</feature>
<keyword evidence="5" id="KW-0677">Repeat</keyword>
<evidence type="ECO:0000256" key="12">
    <source>
        <dbReference type="ARBA" id="ARBA00023163"/>
    </source>
</evidence>
<gene>
    <name evidence="22" type="primary">ZNF541</name>
</gene>
<feature type="region of interest" description="Disordered" evidence="17">
    <location>
        <begin position="745"/>
        <end position="803"/>
    </location>
</feature>
<dbReference type="GO" id="GO:0005667">
    <property type="term" value="C:transcription regulator complex"/>
    <property type="evidence" value="ECO:0007669"/>
    <property type="project" value="TreeGrafter"/>
</dbReference>
<proteinExistence type="predicted"/>
<evidence type="ECO:0000259" key="19">
    <source>
        <dbReference type="PROSITE" id="PS50157"/>
    </source>
</evidence>
<keyword evidence="2" id="KW-0217">Developmental protein</keyword>
<dbReference type="SMART" id="SM01189">
    <property type="entry name" value="ELM2"/>
    <property type="match status" value="1"/>
</dbReference>
<evidence type="ECO:0000256" key="17">
    <source>
        <dbReference type="SAM" id="MobiDB-lite"/>
    </source>
</evidence>
<dbReference type="PROSITE" id="PS51293">
    <property type="entry name" value="SANT"/>
    <property type="match status" value="1"/>
</dbReference>
<dbReference type="InterPro" id="IPR009057">
    <property type="entry name" value="Homeodomain-like_sf"/>
</dbReference>
<keyword evidence="3" id="KW-0678">Repressor</keyword>
<keyword evidence="13" id="KW-0539">Nucleus</keyword>
<feature type="domain" description="ELM2" evidence="20">
    <location>
        <begin position="582"/>
        <end position="673"/>
    </location>
</feature>
<feature type="region of interest" description="Disordered" evidence="17">
    <location>
        <begin position="453"/>
        <end position="473"/>
    </location>
</feature>
<feature type="region of interest" description="Disordered" evidence="17">
    <location>
        <begin position="266"/>
        <end position="316"/>
    </location>
</feature>
<dbReference type="InterPro" id="IPR017884">
    <property type="entry name" value="SANT_dom"/>
</dbReference>
<dbReference type="PANTHER" id="PTHR16089">
    <property type="entry name" value="REST COREPRESSOR COREST PROTEIN-RELATED"/>
    <property type="match status" value="1"/>
</dbReference>
<dbReference type="Pfam" id="PF00249">
    <property type="entry name" value="Myb_DNA-binding"/>
    <property type="match status" value="1"/>
</dbReference>
<dbReference type="Ensembl" id="ENSCJPT00005005307.1">
    <property type="protein sequence ID" value="ENSCJPP00005002897.1"/>
    <property type="gene ID" value="ENSCJPG00005003173.1"/>
</dbReference>
<dbReference type="InterPro" id="IPR000949">
    <property type="entry name" value="ELM2_dom"/>
</dbReference>
<dbReference type="AlphaFoldDB" id="A0A8C2SRX9"/>
<evidence type="ECO:0000256" key="4">
    <source>
        <dbReference type="ARBA" id="ARBA00022723"/>
    </source>
</evidence>
<feature type="compositionally biased region" description="Low complexity" evidence="17">
    <location>
        <begin position="790"/>
        <end position="803"/>
    </location>
</feature>
<accession>A0A8C2SRX9</accession>
<dbReference type="InterPro" id="IPR013087">
    <property type="entry name" value="Znf_C2H2_type"/>
</dbReference>
<dbReference type="GO" id="GO:0030154">
    <property type="term" value="P:cell differentiation"/>
    <property type="evidence" value="ECO:0007669"/>
    <property type="project" value="UniProtKB-KW"/>
</dbReference>
<sequence length="875" mass="95616">MQGSMLWVLGVCMLCVPGSMGAGSVLWVQALWVQALCFGCRGFYALCAGLHWVQSAFVSHLHIHVPLPHSSRKRKGWQCPERRCELQPPRCPQGSGCSSCSLVEDGGTAESYPAGSTTTTGIELNGSVAPSPALLEPPGLPAEPGAVPCLALLRAQQAAVSSHPWVSAQRSSSCFTLKASPAGREAPLSCSFLSQYPDASPFPVLSCGVEEVLLGRPEDSTQLWQSVVEQQAVLGGAGQLRSACTEPGRQNLLQVLAASQHALSHVLTPKGPKDSSPCAREHESGAVTDGLHNKAASSKGDRSRAGGAGASRSWRVPAARREKLAAGLAGTASPSQVAMDSFAPRQQCGMSVLQRVQVCESSGGRKGSPALWAAPSCSDCDGVFLCKNCQQVFYTQKGLDSHMCFRDEQWLLPQRREEPQVKGKRRGWGAHKLLVVPLSYEQTRPCLESFVQVTPKESQDGKSPRLNSQPKKRKRQILPKPLFIPPLTPPDVQPVPGGCYRSNLRSPVLLMDRLLRDLLQCSPYTPPPMLSPIREGSGLYFNAVCSSTAAEPCRLLGSVLDRMDQDFGMCLMKDGTKISIEPHINVGSRFQAEIPTLQDRSRLGSTEQAALVWKPWGDIATNEETQDRVMELLNMACSSVMPGGGTNLELALHCLHEARGNVVDALELLLFGWPHKSQSHPLANYRYTGSDVWTPVERQLFKNAFHAHKKDFYLIQKKVQTKNVSQCVEYYYIWKKIIKFEHSRAQNMDRKAKRENSEAEEAEEKPLCPPKKRHCLLPKESSKKSCRKTSPSAGSPSCSPGRAPGAVEHHNVFPCAECERVFDKIKGRNAHMKRHRPQHRAVPLLQAQWALEPLKGEEATMGGALSSSWGAEPPE</sequence>
<evidence type="ECO:0000256" key="8">
    <source>
        <dbReference type="ARBA" id="ARBA00022833"/>
    </source>
</evidence>
<dbReference type="FunFam" id="1.10.10.60:FF:000251">
    <property type="entry name" value="Zinc finger protein 541"/>
    <property type="match status" value="1"/>
</dbReference>
<keyword evidence="11" id="KW-0010">Activator</keyword>
<dbReference type="PROSITE" id="PS51156">
    <property type="entry name" value="ELM2"/>
    <property type="match status" value="1"/>
</dbReference>
<evidence type="ECO:0000259" key="20">
    <source>
        <dbReference type="PROSITE" id="PS51156"/>
    </source>
</evidence>
<dbReference type="PROSITE" id="PS00028">
    <property type="entry name" value="ZINC_FINGER_C2H2_1"/>
    <property type="match status" value="1"/>
</dbReference>
<dbReference type="GO" id="GO:0007283">
    <property type="term" value="P:spermatogenesis"/>
    <property type="evidence" value="ECO:0007669"/>
    <property type="project" value="UniProtKB-KW"/>
</dbReference>
<keyword evidence="6 16" id="KW-0863">Zinc-finger</keyword>
<feature type="signal peptide" evidence="18">
    <location>
        <begin position="1"/>
        <end position="21"/>
    </location>
</feature>
<dbReference type="PANTHER" id="PTHR16089:SF23">
    <property type="entry name" value="ZINC FINGER PROTEIN 541"/>
    <property type="match status" value="1"/>
</dbReference>
<evidence type="ECO:0000256" key="1">
    <source>
        <dbReference type="ARBA" id="ARBA00004123"/>
    </source>
</evidence>
<evidence type="ECO:0000256" key="9">
    <source>
        <dbReference type="ARBA" id="ARBA00022871"/>
    </source>
</evidence>
<protein>
    <recommendedName>
        <fullName evidence="15">Zinc finger protein 541</fullName>
    </recommendedName>
</protein>
<evidence type="ECO:0000256" key="16">
    <source>
        <dbReference type="PROSITE-ProRule" id="PRU00042"/>
    </source>
</evidence>
<dbReference type="GO" id="GO:0000118">
    <property type="term" value="C:histone deacetylase complex"/>
    <property type="evidence" value="ECO:0007669"/>
    <property type="project" value="Ensembl"/>
</dbReference>
<keyword evidence="14" id="KW-0469">Meiosis</keyword>
<dbReference type="PROSITE" id="PS50157">
    <property type="entry name" value="ZINC_FINGER_C2H2_2"/>
    <property type="match status" value="1"/>
</dbReference>
<feature type="chain" id="PRO_5034289915" description="Zinc finger protein 541" evidence="18">
    <location>
        <begin position="22"/>
        <end position="875"/>
    </location>
</feature>
<keyword evidence="23" id="KW-1185">Reference proteome</keyword>
<keyword evidence="10" id="KW-0805">Transcription regulation</keyword>
<dbReference type="GO" id="GO:0007140">
    <property type="term" value="P:male meiotic nuclear division"/>
    <property type="evidence" value="ECO:0007669"/>
    <property type="project" value="Ensembl"/>
</dbReference>
<keyword evidence="9" id="KW-0744">Spermatogenesis</keyword>
<dbReference type="GO" id="GO:0006357">
    <property type="term" value="P:regulation of transcription by RNA polymerase II"/>
    <property type="evidence" value="ECO:0007669"/>
    <property type="project" value="TreeGrafter"/>
</dbReference>
<dbReference type="GO" id="GO:0008270">
    <property type="term" value="F:zinc ion binding"/>
    <property type="evidence" value="ECO:0007669"/>
    <property type="project" value="UniProtKB-KW"/>
</dbReference>
<evidence type="ECO:0000256" key="2">
    <source>
        <dbReference type="ARBA" id="ARBA00022473"/>
    </source>
</evidence>
<evidence type="ECO:0000256" key="18">
    <source>
        <dbReference type="SAM" id="SignalP"/>
    </source>
</evidence>
<dbReference type="SMART" id="SM00717">
    <property type="entry name" value="SANT"/>
    <property type="match status" value="1"/>
</dbReference>
<keyword evidence="4" id="KW-0479">Metal-binding</keyword>
<dbReference type="SUPFAM" id="SSF46689">
    <property type="entry name" value="Homeodomain-like"/>
    <property type="match status" value="1"/>
</dbReference>
<keyword evidence="18" id="KW-0732">Signal</keyword>
<evidence type="ECO:0000256" key="5">
    <source>
        <dbReference type="ARBA" id="ARBA00022737"/>
    </source>
</evidence>
<keyword evidence="12" id="KW-0804">Transcription</keyword>
<reference evidence="22" key="1">
    <citation type="submission" date="2025-08" db="UniProtKB">
        <authorList>
            <consortium name="Ensembl"/>
        </authorList>
    </citation>
    <scope>IDENTIFICATION</scope>
</reference>
<dbReference type="Proteomes" id="UP000694412">
    <property type="component" value="Unassembled WGS sequence"/>
</dbReference>
<evidence type="ECO:0000256" key="13">
    <source>
        <dbReference type="ARBA" id="ARBA00023242"/>
    </source>
</evidence>
<dbReference type="Pfam" id="PF01448">
    <property type="entry name" value="ELM2"/>
    <property type="match status" value="1"/>
</dbReference>
<evidence type="ECO:0000256" key="6">
    <source>
        <dbReference type="ARBA" id="ARBA00022771"/>
    </source>
</evidence>
<comment type="subcellular location">
    <subcellularLocation>
        <location evidence="1">Nucleus</location>
    </subcellularLocation>
</comment>
<reference evidence="22" key="2">
    <citation type="submission" date="2025-09" db="UniProtKB">
        <authorList>
            <consortium name="Ensembl"/>
        </authorList>
    </citation>
    <scope>IDENTIFICATION</scope>
</reference>
<evidence type="ECO:0000256" key="7">
    <source>
        <dbReference type="ARBA" id="ARBA00022782"/>
    </source>
</evidence>
<feature type="domain" description="SANT" evidence="21">
    <location>
        <begin position="688"/>
        <end position="739"/>
    </location>
</feature>
<evidence type="ECO:0000256" key="11">
    <source>
        <dbReference type="ARBA" id="ARBA00023159"/>
    </source>
</evidence>